<name>A0A3G2HRJ7_9BURK</name>
<dbReference type="InterPro" id="IPR011051">
    <property type="entry name" value="RmlC_Cupin_sf"/>
</dbReference>
<keyword evidence="2" id="KW-0805">Transcription regulation</keyword>
<dbReference type="InterPro" id="IPR003313">
    <property type="entry name" value="AraC-bd"/>
</dbReference>
<dbReference type="PRINTS" id="PR00032">
    <property type="entry name" value="HTHARAC"/>
</dbReference>
<dbReference type="InterPro" id="IPR020449">
    <property type="entry name" value="Tscrpt_reg_AraC-type_HTH"/>
</dbReference>
<dbReference type="KEGG" id="aaqu:D3M96_03865"/>
<dbReference type="SUPFAM" id="SSF46689">
    <property type="entry name" value="Homeodomain-like"/>
    <property type="match status" value="1"/>
</dbReference>
<dbReference type="GO" id="GO:0003700">
    <property type="term" value="F:DNA-binding transcription factor activity"/>
    <property type="evidence" value="ECO:0007669"/>
    <property type="project" value="InterPro"/>
</dbReference>
<sequence length="265" mass="29513">MSISLNDYPLENSNWDVEVSLRAFTSGSIFPNHVHQCGQLAYAASGVLSMFTEKGNWVVPSKRALWVPPGVAHEMHMRGDVTMVNTYLTPQAIEQAQLPDNCQVFGVSPLLRHLFSAAMELPAERTDCGRTHHVIGLLVEEIRLMPRLGLSAPLPSDSRLGAACQRFLDNPTQNISTDEMAAWAMLSRRTFTRRFKEHMGMTYLAWRQQMCLLVSITRLGNGEPITRVASDLGFSSPSAFSTIFRRALGQPPSQYLATSKETPVY</sequence>
<evidence type="ECO:0000313" key="8">
    <source>
        <dbReference type="Proteomes" id="UP000268070"/>
    </source>
</evidence>
<dbReference type="EMBL" id="CP032153">
    <property type="protein sequence ID" value="AYN19750.1"/>
    <property type="molecule type" value="Genomic_DNA"/>
</dbReference>
<dbReference type="CDD" id="cd06124">
    <property type="entry name" value="cupin_NimR-like_N"/>
    <property type="match status" value="1"/>
</dbReference>
<dbReference type="Pfam" id="PF12833">
    <property type="entry name" value="HTH_18"/>
    <property type="match status" value="1"/>
</dbReference>
<evidence type="ECO:0000256" key="4">
    <source>
        <dbReference type="ARBA" id="ARBA00023159"/>
    </source>
</evidence>
<dbReference type="OrthoDB" id="2536004at2"/>
<evidence type="ECO:0000259" key="6">
    <source>
        <dbReference type="PROSITE" id="PS01124"/>
    </source>
</evidence>
<dbReference type="RefSeq" id="WP_094195619.1">
    <property type="nucleotide sequence ID" value="NZ_CP032153.1"/>
</dbReference>
<dbReference type="InterPro" id="IPR009057">
    <property type="entry name" value="Homeodomain-like_sf"/>
</dbReference>
<reference evidence="7 8" key="1">
    <citation type="submission" date="2018-09" db="EMBL/GenBank/DDBJ databases">
        <title>Complete genome sequence of the hydrocarbonoclastic bacterium Alcaligenes aquatilis QD168, isolated from a crude-oil polluted marine sediment of Central Chile.</title>
        <authorList>
            <person name="Duran R.E."/>
            <person name="Barra B."/>
            <person name="Salva-Serra F."/>
            <person name="Mendez V."/>
            <person name="Moore E.R.B."/>
            <person name="Seeger M."/>
        </authorList>
    </citation>
    <scope>NUCLEOTIDE SEQUENCE [LARGE SCALE GENOMIC DNA]</scope>
    <source>
        <strain evidence="7 8">QD168</strain>
    </source>
</reference>
<evidence type="ECO:0000313" key="7">
    <source>
        <dbReference type="EMBL" id="AYN19750.1"/>
    </source>
</evidence>
<evidence type="ECO:0000256" key="2">
    <source>
        <dbReference type="ARBA" id="ARBA00023015"/>
    </source>
</evidence>
<dbReference type="PANTHER" id="PTHR11019:SF159">
    <property type="entry name" value="TRANSCRIPTIONAL REGULATOR-RELATED"/>
    <property type="match status" value="1"/>
</dbReference>
<dbReference type="Gene3D" id="2.60.120.10">
    <property type="entry name" value="Jelly Rolls"/>
    <property type="match status" value="1"/>
</dbReference>
<feature type="domain" description="HTH araC/xylS-type" evidence="6">
    <location>
        <begin position="161"/>
        <end position="258"/>
    </location>
</feature>
<keyword evidence="1" id="KW-0678">Repressor</keyword>
<evidence type="ECO:0000256" key="1">
    <source>
        <dbReference type="ARBA" id="ARBA00022491"/>
    </source>
</evidence>
<keyword evidence="5" id="KW-0804">Transcription</keyword>
<dbReference type="FunFam" id="1.10.10.60:FF:000132">
    <property type="entry name" value="AraC family transcriptional regulator"/>
    <property type="match status" value="1"/>
</dbReference>
<dbReference type="Proteomes" id="UP000268070">
    <property type="component" value="Chromosome"/>
</dbReference>
<dbReference type="AlphaFoldDB" id="A0A3G2HRJ7"/>
<dbReference type="PANTHER" id="PTHR11019">
    <property type="entry name" value="HTH-TYPE TRANSCRIPTIONAL REGULATOR NIMR"/>
    <property type="match status" value="1"/>
</dbReference>
<proteinExistence type="predicted"/>
<accession>A0A3G2HRJ7</accession>
<dbReference type="Gene3D" id="1.10.10.60">
    <property type="entry name" value="Homeodomain-like"/>
    <property type="match status" value="2"/>
</dbReference>
<keyword evidence="3" id="KW-0238">DNA-binding</keyword>
<dbReference type="PROSITE" id="PS01124">
    <property type="entry name" value="HTH_ARAC_FAMILY_2"/>
    <property type="match status" value="1"/>
</dbReference>
<evidence type="ECO:0000256" key="5">
    <source>
        <dbReference type="ARBA" id="ARBA00023163"/>
    </source>
</evidence>
<dbReference type="SMART" id="SM00342">
    <property type="entry name" value="HTH_ARAC"/>
    <property type="match status" value="1"/>
</dbReference>
<organism evidence="7 8">
    <name type="scientific">Alcaligenes aquatilis</name>
    <dbReference type="NCBI Taxonomy" id="323284"/>
    <lineage>
        <taxon>Bacteria</taxon>
        <taxon>Pseudomonadati</taxon>
        <taxon>Pseudomonadota</taxon>
        <taxon>Betaproteobacteria</taxon>
        <taxon>Burkholderiales</taxon>
        <taxon>Alcaligenaceae</taxon>
        <taxon>Alcaligenes</taxon>
    </lineage>
</organism>
<protein>
    <submittedName>
        <fullName evidence="7">AraC family transcriptional regulator</fullName>
    </submittedName>
</protein>
<dbReference type="GO" id="GO:0043565">
    <property type="term" value="F:sequence-specific DNA binding"/>
    <property type="evidence" value="ECO:0007669"/>
    <property type="project" value="InterPro"/>
</dbReference>
<dbReference type="SUPFAM" id="SSF51182">
    <property type="entry name" value="RmlC-like cupins"/>
    <property type="match status" value="1"/>
</dbReference>
<evidence type="ECO:0000256" key="3">
    <source>
        <dbReference type="ARBA" id="ARBA00023125"/>
    </source>
</evidence>
<gene>
    <name evidence="7" type="ORF">D3M96_03865</name>
</gene>
<dbReference type="Pfam" id="PF02311">
    <property type="entry name" value="AraC_binding"/>
    <property type="match status" value="1"/>
</dbReference>
<dbReference type="InterPro" id="IPR014710">
    <property type="entry name" value="RmlC-like_jellyroll"/>
</dbReference>
<dbReference type="InterPro" id="IPR018060">
    <property type="entry name" value="HTH_AraC"/>
</dbReference>
<keyword evidence="4" id="KW-0010">Activator</keyword>